<sequence>MLTRAIKILLGLATVTLLLVGGALLWLTRSLPETEGTLALPALEAEVTVLRDDHGVPTIRAAGMADAYRALGFLHAQDRLWQMEMARRFGRGTLSRVAGSATLRLDRFARALDLAGLSERQAAALDAPTRAALDAYAQGVNGFLDTRPSDLPPEFLLTGVEPAPWTPTDSLLWGKLMALQLSGDWRDELERSRLLQQLPPKRVDQLLPDYSDSPASLSGAELAAAGAAPRIVAGLETPPAALSAWSASNAWVLAGDRTASGAPILANDPHLGLDLPATWYMARIETPELTVTGATAPGVPFHIIGHNGAAAWGLTTTHADSMDLVALAPDPEEPEDRYLTPDGPLSYETETVEIPLRGGDSELFERHMTVFGPVLPNQDGRVALQWTALRAHDRTPEALFRLNRARTGAEFEAAARLIDAPVQNLFWAGANGQIAMAVVGRLPVRAVGRDGTLPRMSDAPDAVWTGVTDPAAMPIAIDPADGLIANANNKVIEAVDSAYPIARHWPAPYRYRRVRDGLAAGGDAHDPEVSATVQRDIHSDFAKALTPLLLRAEPTTDLGQAAHARLAQWDFAMDRDLAAPAIFSAAADELARALAEDDLGPAFADWWTAEPGFLIEAMTTHTGWCDDLRTGATEDCRHAATQALERAVARLSERLGPDIAAWRWGVLHTAPMGHRTLTYIPVVNWLTDRPIETSGGDHTPNRGQSRGPGAADPFAHVHGAGMRVIYDLADLDATRFALAGGQSGHPLSPHYDDRLADWRDGRYFRIPGRPRDIEEEGLSRLILRP</sequence>
<dbReference type="InterPro" id="IPR043146">
    <property type="entry name" value="Penicillin_amidase_N_B-knob"/>
</dbReference>
<protein>
    <submittedName>
        <fullName evidence="7">Penicillin acylase family protein</fullName>
    </submittedName>
</protein>
<evidence type="ECO:0000256" key="6">
    <source>
        <dbReference type="SAM" id="MobiDB-lite"/>
    </source>
</evidence>
<evidence type="ECO:0000256" key="1">
    <source>
        <dbReference type="ARBA" id="ARBA00006586"/>
    </source>
</evidence>
<name>A0A8J7S545_9PROT</name>
<proteinExistence type="inferred from homology"/>
<feature type="active site" description="Nucleophile" evidence="4">
    <location>
        <position position="248"/>
    </location>
</feature>
<dbReference type="GO" id="GO:0016811">
    <property type="term" value="F:hydrolase activity, acting on carbon-nitrogen (but not peptide) bonds, in linear amides"/>
    <property type="evidence" value="ECO:0007669"/>
    <property type="project" value="InterPro"/>
</dbReference>
<evidence type="ECO:0000256" key="5">
    <source>
        <dbReference type="PIRSR" id="PIRSR001227-2"/>
    </source>
</evidence>
<dbReference type="GO" id="GO:0017000">
    <property type="term" value="P:antibiotic biosynthetic process"/>
    <property type="evidence" value="ECO:0007669"/>
    <property type="project" value="InterPro"/>
</dbReference>
<comment type="cofactor">
    <cofactor evidence="5">
        <name>Ca(2+)</name>
        <dbReference type="ChEBI" id="CHEBI:29108"/>
    </cofactor>
    <text evidence="5">Binds 1 Ca(2+) ion per dimer.</text>
</comment>
<comment type="similarity">
    <text evidence="1">Belongs to the peptidase S45 family.</text>
</comment>
<dbReference type="EMBL" id="JAGMWN010000003">
    <property type="protein sequence ID" value="MBP5856929.1"/>
    <property type="molecule type" value="Genomic_DNA"/>
</dbReference>
<dbReference type="SUPFAM" id="SSF56235">
    <property type="entry name" value="N-terminal nucleophile aminohydrolases (Ntn hydrolases)"/>
    <property type="match status" value="1"/>
</dbReference>
<evidence type="ECO:0000256" key="2">
    <source>
        <dbReference type="ARBA" id="ARBA00022801"/>
    </source>
</evidence>
<feature type="region of interest" description="Disordered" evidence="6">
    <location>
        <begin position="691"/>
        <end position="712"/>
    </location>
</feature>
<reference evidence="7" key="1">
    <citation type="submission" date="2021-04" db="EMBL/GenBank/DDBJ databases">
        <authorList>
            <person name="Zhang D.-C."/>
        </authorList>
    </citation>
    <scope>NUCLEOTIDE SEQUENCE</scope>
    <source>
        <strain evidence="7">CGMCC 1.15697</strain>
    </source>
</reference>
<dbReference type="CDD" id="cd03747">
    <property type="entry name" value="Ntn_PGA_like"/>
    <property type="match status" value="1"/>
</dbReference>
<comment type="caution">
    <text evidence="7">The sequence shown here is derived from an EMBL/GenBank/DDBJ whole genome shotgun (WGS) entry which is preliminary data.</text>
</comment>
<evidence type="ECO:0000256" key="3">
    <source>
        <dbReference type="ARBA" id="ARBA00023145"/>
    </source>
</evidence>
<accession>A0A8J7S545</accession>
<gene>
    <name evidence="7" type="ORF">KAJ83_07910</name>
</gene>
<keyword evidence="5" id="KW-0479">Metal-binding</keyword>
<evidence type="ECO:0000256" key="4">
    <source>
        <dbReference type="PIRSR" id="PIRSR001227-1"/>
    </source>
</evidence>
<dbReference type="GO" id="GO:0046872">
    <property type="term" value="F:metal ion binding"/>
    <property type="evidence" value="ECO:0007669"/>
    <property type="project" value="UniProtKB-KW"/>
</dbReference>
<organism evidence="7 8">
    <name type="scientific">Marivibrio halodurans</name>
    <dbReference type="NCBI Taxonomy" id="2039722"/>
    <lineage>
        <taxon>Bacteria</taxon>
        <taxon>Pseudomonadati</taxon>
        <taxon>Pseudomonadota</taxon>
        <taxon>Alphaproteobacteria</taxon>
        <taxon>Rhodospirillales</taxon>
        <taxon>Rhodospirillaceae</taxon>
        <taxon>Marivibrio</taxon>
    </lineage>
</organism>
<dbReference type="InterPro" id="IPR043147">
    <property type="entry name" value="Penicillin_amidase_A-knob"/>
</dbReference>
<dbReference type="AlphaFoldDB" id="A0A8J7S545"/>
<dbReference type="Proteomes" id="UP000672602">
    <property type="component" value="Unassembled WGS sequence"/>
</dbReference>
<dbReference type="Pfam" id="PF01804">
    <property type="entry name" value="Penicil_amidase"/>
    <property type="match status" value="1"/>
</dbReference>
<feature type="binding site" evidence="5">
    <location>
        <position position="188"/>
    </location>
    <ligand>
        <name>Ca(2+)</name>
        <dbReference type="ChEBI" id="CHEBI:29108"/>
    </ligand>
</feature>
<evidence type="ECO:0000313" key="7">
    <source>
        <dbReference type="EMBL" id="MBP5856929.1"/>
    </source>
</evidence>
<dbReference type="Gene3D" id="3.60.20.10">
    <property type="entry name" value="Glutamine Phosphoribosylpyrophosphate, subunit 1, domain 1"/>
    <property type="match status" value="1"/>
</dbReference>
<dbReference type="Gene3D" id="1.10.1400.10">
    <property type="match status" value="1"/>
</dbReference>
<dbReference type="RefSeq" id="WP_210681508.1">
    <property type="nucleotide sequence ID" value="NZ_JAGMWN010000003.1"/>
</dbReference>
<feature type="binding site" evidence="5">
    <location>
        <position position="323"/>
    </location>
    <ligand>
        <name>Ca(2+)</name>
        <dbReference type="ChEBI" id="CHEBI:29108"/>
    </ligand>
</feature>
<dbReference type="InterPro" id="IPR014395">
    <property type="entry name" value="Pen/GL7ACA/AHL_acylase"/>
</dbReference>
<dbReference type="InterPro" id="IPR029055">
    <property type="entry name" value="Ntn_hydrolases_N"/>
</dbReference>
<feature type="binding site" evidence="5">
    <location>
        <position position="320"/>
    </location>
    <ligand>
        <name>Ca(2+)</name>
        <dbReference type="ChEBI" id="CHEBI:29108"/>
    </ligand>
</feature>
<evidence type="ECO:0000313" key="8">
    <source>
        <dbReference type="Proteomes" id="UP000672602"/>
    </source>
</evidence>
<keyword evidence="8" id="KW-1185">Reference proteome</keyword>
<dbReference type="PANTHER" id="PTHR34218">
    <property type="entry name" value="PEPTIDASE S45 PENICILLIN AMIDASE"/>
    <property type="match status" value="1"/>
</dbReference>
<dbReference type="InterPro" id="IPR023343">
    <property type="entry name" value="Penicillin_amidase_dom1"/>
</dbReference>
<keyword evidence="5" id="KW-0106">Calcium</keyword>
<dbReference type="PANTHER" id="PTHR34218:SF4">
    <property type="entry name" value="ACYL-HOMOSERINE LACTONE ACYLASE QUIP"/>
    <property type="match status" value="1"/>
</dbReference>
<dbReference type="PIRSF" id="PIRSF001227">
    <property type="entry name" value="Pen_acylase"/>
    <property type="match status" value="1"/>
</dbReference>
<keyword evidence="3" id="KW-0865">Zymogen</keyword>
<dbReference type="InterPro" id="IPR002692">
    <property type="entry name" value="S45"/>
</dbReference>
<keyword evidence="2" id="KW-0378">Hydrolase</keyword>
<dbReference type="Gene3D" id="1.10.439.10">
    <property type="entry name" value="Penicillin Amidohydrolase, domain 1"/>
    <property type="match status" value="1"/>
</dbReference>
<dbReference type="Gene3D" id="2.30.120.10">
    <property type="match status" value="1"/>
</dbReference>